<organism evidence="1 2">
    <name type="scientific">Sporomusa acidovorans (strain ATCC 49682 / DSM 3132 / Mol)</name>
    <dbReference type="NCBI Taxonomy" id="1123286"/>
    <lineage>
        <taxon>Bacteria</taxon>
        <taxon>Bacillati</taxon>
        <taxon>Bacillota</taxon>
        <taxon>Negativicutes</taxon>
        <taxon>Selenomonadales</taxon>
        <taxon>Sporomusaceae</taxon>
        <taxon>Sporomusa</taxon>
    </lineage>
</organism>
<dbReference type="EMBL" id="CP155571">
    <property type="protein sequence ID" value="XFO73461.1"/>
    <property type="molecule type" value="Genomic_DNA"/>
</dbReference>
<dbReference type="Proteomes" id="UP000216052">
    <property type="component" value="Chromosome"/>
</dbReference>
<protein>
    <submittedName>
        <fullName evidence="1">Dipeptidase</fullName>
        <ecNumber evidence="1">3.4.13.-</ecNumber>
    </submittedName>
</protein>
<sequence>MTLNFSRITLKNGNGEVGCDIRVPVTVNPETIVEKIKAATTALGLKLEIPEITQPLYYPKDSFLVTTLTEIFCRHFGKDVAPMTTGGGTYAKTMPNTVAFGMAFPGGISKGEHEADEKLDLDELMLATKILAEAMIKLAQ</sequence>
<dbReference type="SUPFAM" id="SSF53187">
    <property type="entry name" value="Zn-dependent exopeptidases"/>
    <property type="match status" value="1"/>
</dbReference>
<dbReference type="EC" id="3.4.13.-" evidence="1"/>
<dbReference type="Gene3D" id="3.40.630.10">
    <property type="entry name" value="Zn peptidases"/>
    <property type="match status" value="1"/>
</dbReference>
<dbReference type="Gene3D" id="3.30.70.360">
    <property type="match status" value="1"/>
</dbReference>
<dbReference type="SUPFAM" id="SSF55031">
    <property type="entry name" value="Bacterial exopeptidase dimerisation domain"/>
    <property type="match status" value="1"/>
</dbReference>
<keyword evidence="2" id="KW-1185">Reference proteome</keyword>
<keyword evidence="1" id="KW-0378">Hydrolase</keyword>
<keyword evidence="1" id="KW-0645">Protease</keyword>
<proteinExistence type="predicted"/>
<accession>A0ABZ3J5R0</accession>
<evidence type="ECO:0000313" key="2">
    <source>
        <dbReference type="Proteomes" id="UP000216052"/>
    </source>
</evidence>
<dbReference type="Pfam" id="PF01546">
    <property type="entry name" value="Peptidase_M20"/>
    <property type="match status" value="1"/>
</dbReference>
<keyword evidence="1" id="KW-0224">Dipeptidase</keyword>
<name>A0ABZ3J5R0_SPOA4</name>
<evidence type="ECO:0000313" key="1">
    <source>
        <dbReference type="EMBL" id="XFO73461.1"/>
    </source>
</evidence>
<dbReference type="GO" id="GO:0016805">
    <property type="term" value="F:dipeptidase activity"/>
    <property type="evidence" value="ECO:0007669"/>
    <property type="project" value="UniProtKB-KW"/>
</dbReference>
<reference evidence="1" key="1">
    <citation type="submission" date="2024-05" db="EMBL/GenBank/DDBJ databases">
        <title>Isolation and characterization of Sporomusa carbonis sp. nov., a carboxydotrophic hydrogenogen in the genus of Sporomusa isolated from a charcoal burning pile.</title>
        <authorList>
            <person name="Boeer T."/>
            <person name="Rosenbaum F."/>
            <person name="Eysell L."/>
            <person name="Mueller V."/>
            <person name="Daniel R."/>
            <person name="Poehlein A."/>
        </authorList>
    </citation>
    <scope>NUCLEOTIDE SEQUENCE [LARGE SCALE GENOMIC DNA]</scope>
    <source>
        <strain evidence="1">DSM 3132</strain>
    </source>
</reference>
<gene>
    <name evidence="1" type="ORF">SPACI_035600</name>
</gene>
<dbReference type="InterPro" id="IPR036264">
    <property type="entry name" value="Bact_exopeptidase_dim_dom"/>
</dbReference>
<dbReference type="InterPro" id="IPR002933">
    <property type="entry name" value="Peptidase_M20"/>
</dbReference>